<dbReference type="Proteomes" id="UP000008144">
    <property type="component" value="Chromosome 12"/>
</dbReference>
<dbReference type="EMBL" id="EAAA01000906">
    <property type="status" value="NOT_ANNOTATED_CDS"/>
    <property type="molecule type" value="Genomic_DNA"/>
</dbReference>
<reference evidence="1" key="2">
    <citation type="journal article" date="2008" name="Genome Biol.">
        <title>Improved genome assembly and evidence-based global gene model set for the chordate Ciona intestinalis: new insight into intron and operon populations.</title>
        <authorList>
            <person name="Satou Y."/>
            <person name="Mineta K."/>
            <person name="Ogasawara M."/>
            <person name="Sasakura Y."/>
            <person name="Shoguchi E."/>
            <person name="Ueno K."/>
            <person name="Yamada L."/>
            <person name="Matsumoto J."/>
            <person name="Wasserscheid J."/>
            <person name="Dewar K."/>
            <person name="Wiley G.B."/>
            <person name="Macmil S.L."/>
            <person name="Roe B.A."/>
            <person name="Zeller R.W."/>
            <person name="Hastings K.E."/>
            <person name="Lemaire P."/>
            <person name="Lindquist E."/>
            <person name="Endo T."/>
            <person name="Hotta K."/>
            <person name="Inaba K."/>
        </authorList>
    </citation>
    <scope>NUCLEOTIDE SEQUENCE [LARGE SCALE GENOMIC DNA]</scope>
    <source>
        <strain evidence="1">wild type</strain>
    </source>
</reference>
<evidence type="ECO:0000313" key="1">
    <source>
        <dbReference type="Ensembl" id="ENSCINP00000032348.1"/>
    </source>
</evidence>
<protein>
    <submittedName>
        <fullName evidence="1">Uncharacterized protein</fullName>
    </submittedName>
</protein>
<keyword evidence="2" id="KW-1185">Reference proteome</keyword>
<sequence>MVLGGEIDSQIMQLKYRPISLCLNTRN</sequence>
<evidence type="ECO:0000313" key="2">
    <source>
        <dbReference type="Proteomes" id="UP000008144"/>
    </source>
</evidence>
<dbReference type="HOGENOM" id="CLU_3416290_0_0_1"/>
<name>H2XRR4_CIOIN</name>
<accession>H2XRR4</accession>
<reference evidence="1" key="4">
    <citation type="submission" date="2025-09" db="UniProtKB">
        <authorList>
            <consortium name="Ensembl"/>
        </authorList>
    </citation>
    <scope>IDENTIFICATION</scope>
</reference>
<dbReference type="Ensembl" id="ENSCINT00000034147.1">
    <property type="protein sequence ID" value="ENSCINP00000032348.1"/>
    <property type="gene ID" value="ENSCING00000025010.1"/>
</dbReference>
<reference evidence="1" key="3">
    <citation type="submission" date="2025-08" db="UniProtKB">
        <authorList>
            <consortium name="Ensembl"/>
        </authorList>
    </citation>
    <scope>IDENTIFICATION</scope>
</reference>
<dbReference type="InParanoid" id="H2XRR4"/>
<reference evidence="2" key="1">
    <citation type="journal article" date="2002" name="Science">
        <title>The draft genome of Ciona intestinalis: insights into chordate and vertebrate origins.</title>
        <authorList>
            <person name="Dehal P."/>
            <person name="Satou Y."/>
            <person name="Campbell R.K."/>
            <person name="Chapman J."/>
            <person name="Degnan B."/>
            <person name="De Tomaso A."/>
            <person name="Davidson B."/>
            <person name="Di Gregorio A."/>
            <person name="Gelpke M."/>
            <person name="Goodstein D.M."/>
            <person name="Harafuji N."/>
            <person name="Hastings K.E."/>
            <person name="Ho I."/>
            <person name="Hotta K."/>
            <person name="Huang W."/>
            <person name="Kawashima T."/>
            <person name="Lemaire P."/>
            <person name="Martinez D."/>
            <person name="Meinertzhagen I.A."/>
            <person name="Necula S."/>
            <person name="Nonaka M."/>
            <person name="Putnam N."/>
            <person name="Rash S."/>
            <person name="Saiga H."/>
            <person name="Satake M."/>
            <person name="Terry A."/>
            <person name="Yamada L."/>
            <person name="Wang H.G."/>
            <person name="Awazu S."/>
            <person name="Azumi K."/>
            <person name="Boore J."/>
            <person name="Branno M."/>
            <person name="Chin-Bow S."/>
            <person name="DeSantis R."/>
            <person name="Doyle S."/>
            <person name="Francino P."/>
            <person name="Keys D.N."/>
            <person name="Haga S."/>
            <person name="Hayashi H."/>
            <person name="Hino K."/>
            <person name="Imai K.S."/>
            <person name="Inaba K."/>
            <person name="Kano S."/>
            <person name="Kobayashi K."/>
            <person name="Kobayashi M."/>
            <person name="Lee B.I."/>
            <person name="Makabe K.W."/>
            <person name="Manohar C."/>
            <person name="Matassi G."/>
            <person name="Medina M."/>
            <person name="Mochizuki Y."/>
            <person name="Mount S."/>
            <person name="Morishita T."/>
            <person name="Miura S."/>
            <person name="Nakayama A."/>
            <person name="Nishizaka S."/>
            <person name="Nomoto H."/>
            <person name="Ohta F."/>
            <person name="Oishi K."/>
            <person name="Rigoutsos I."/>
            <person name="Sano M."/>
            <person name="Sasaki A."/>
            <person name="Sasakura Y."/>
            <person name="Shoguchi E."/>
            <person name="Shin-i T."/>
            <person name="Spagnuolo A."/>
            <person name="Stainier D."/>
            <person name="Suzuki M.M."/>
            <person name="Tassy O."/>
            <person name="Takatori N."/>
            <person name="Tokuoka M."/>
            <person name="Yagi K."/>
            <person name="Yoshizaki F."/>
            <person name="Wada S."/>
            <person name="Zhang C."/>
            <person name="Hyatt P.D."/>
            <person name="Larimer F."/>
            <person name="Detter C."/>
            <person name="Doggett N."/>
            <person name="Glavina T."/>
            <person name="Hawkins T."/>
            <person name="Richardson P."/>
            <person name="Lucas S."/>
            <person name="Kohara Y."/>
            <person name="Levine M."/>
            <person name="Satoh N."/>
            <person name="Rokhsar D.S."/>
        </authorList>
    </citation>
    <scope>NUCLEOTIDE SEQUENCE [LARGE SCALE GENOMIC DNA]</scope>
</reference>
<proteinExistence type="predicted"/>
<dbReference type="AlphaFoldDB" id="H2XRR4"/>
<organism evidence="1 2">
    <name type="scientific">Ciona intestinalis</name>
    <name type="common">Transparent sea squirt</name>
    <name type="synonym">Ascidia intestinalis</name>
    <dbReference type="NCBI Taxonomy" id="7719"/>
    <lineage>
        <taxon>Eukaryota</taxon>
        <taxon>Metazoa</taxon>
        <taxon>Chordata</taxon>
        <taxon>Tunicata</taxon>
        <taxon>Ascidiacea</taxon>
        <taxon>Phlebobranchia</taxon>
        <taxon>Cionidae</taxon>
        <taxon>Ciona</taxon>
    </lineage>
</organism>